<gene>
    <name evidence="1" type="ORF">CWD88_32375</name>
</gene>
<name>A0AAX0U1J9_BURPE</name>
<organism evidence="1 2">
    <name type="scientific">Burkholderia pseudomallei</name>
    <name type="common">Pseudomonas pseudomallei</name>
    <dbReference type="NCBI Taxonomy" id="28450"/>
    <lineage>
        <taxon>Bacteria</taxon>
        <taxon>Pseudomonadati</taxon>
        <taxon>Pseudomonadota</taxon>
        <taxon>Betaproteobacteria</taxon>
        <taxon>Burkholderiales</taxon>
        <taxon>Burkholderiaceae</taxon>
        <taxon>Burkholderia</taxon>
        <taxon>pseudomallei group</taxon>
    </lineage>
</organism>
<dbReference type="Proteomes" id="UP000231878">
    <property type="component" value="Unassembled WGS sequence"/>
</dbReference>
<dbReference type="EMBL" id="PHRB01000051">
    <property type="protein sequence ID" value="PJO62207.1"/>
    <property type="molecule type" value="Genomic_DNA"/>
</dbReference>
<dbReference type="AlphaFoldDB" id="A0AAX0U1J9"/>
<protein>
    <submittedName>
        <fullName evidence="1">Uncharacterized protein</fullName>
    </submittedName>
</protein>
<evidence type="ECO:0000313" key="1">
    <source>
        <dbReference type="EMBL" id="PJO62207.1"/>
    </source>
</evidence>
<evidence type="ECO:0000313" key="2">
    <source>
        <dbReference type="Proteomes" id="UP000231878"/>
    </source>
</evidence>
<dbReference type="RefSeq" id="WP_004530369.1">
    <property type="nucleotide sequence ID" value="NZ_AP028072.1"/>
</dbReference>
<reference evidence="1 2" key="1">
    <citation type="submission" date="2017-11" db="EMBL/GenBank/DDBJ databases">
        <title>Molecular characterization of Burkholderia pseudomallei and closely related isolates from Vietnam.</title>
        <authorList>
            <person name="Ustinov D.V."/>
            <person name="Antonov A.S."/>
            <person name="Avdusheva E.F."/>
            <person name="Shpak I.M."/>
            <person name="Zakharova I.B."/>
            <person name="Thi L.A."/>
            <person name="Teteryatnikova N."/>
            <person name="Lopasteyskaya Y.A."/>
            <person name="Kuzyutina J.A."/>
            <person name="Ngo T.N."/>
            <person name="Victorov D.V."/>
        </authorList>
    </citation>
    <scope>NUCLEOTIDE SEQUENCE [LARGE SCALE GENOMIC DNA]</scope>
    <source>
        <strain evidence="1 2">V1512</strain>
    </source>
</reference>
<comment type="caution">
    <text evidence="1">The sequence shown here is derived from an EMBL/GenBank/DDBJ whole genome shotgun (WGS) entry which is preliminary data.</text>
</comment>
<proteinExistence type="predicted"/>
<sequence length="85" mass="9729">MPSRIDTAMSTRKRDRMRGVSDARRIGCALAQRRSVRHRRCTRHGGAAAVFVRKHPYLYFTHFTSRGEPRWHSRFSVATVAASGD</sequence>
<accession>A0AAX0U1J9</accession>
<dbReference type="GeneID" id="93064765"/>